<proteinExistence type="predicted"/>
<evidence type="ECO:0000313" key="3">
    <source>
        <dbReference type="Proteomes" id="UP000058857"/>
    </source>
</evidence>
<keyword evidence="1" id="KW-1133">Transmembrane helix</keyword>
<dbReference type="EMBL" id="CP012029">
    <property type="protein sequence ID" value="ALO24396.1"/>
    <property type="molecule type" value="Genomic_DNA"/>
</dbReference>
<keyword evidence="1" id="KW-0472">Membrane</keyword>
<sequence>MILFYGKCLSSACIVRSYFLTVVIPFVWSLYKEKIVQLDIFGKIRENVRLSLFLNRLINFRTFRKKLWICFLIFLVFPSCRRGSFDRVKESSLQYLCKRYLLFCDRIVVKIDMFDCDPLHNMYKSDGTHYIDREILVDDLTVEKEEKEMEFFDPYSEKKAKKEKVKDTSSDFGKNIRIDSRKLVHIFDTERGKKTSMASDEKSIEEIRPCYPVRPQYNQE</sequence>
<dbReference type="AlphaFoldDB" id="A0A0S2IL50"/>
<name>A0A0S2IL50_LEPBO</name>
<feature type="transmembrane region" description="Helical" evidence="1">
    <location>
        <begin position="12"/>
        <end position="31"/>
    </location>
</feature>
<reference evidence="2 3" key="1">
    <citation type="journal article" date="2015" name="PLoS Negl. Trop. Dis.">
        <title>Distribution of Plasmids in Distinct Leptospira Pathogenic Species.</title>
        <authorList>
            <person name="Wang Y."/>
            <person name="Zhuang X."/>
            <person name="Zhong Y."/>
            <person name="Zhang C."/>
            <person name="Zhang Y."/>
            <person name="Zeng L."/>
            <person name="Zhu Y."/>
            <person name="He P."/>
            <person name="Dong K."/>
            <person name="Pal U."/>
            <person name="Guo X."/>
            <person name="Qin J."/>
        </authorList>
    </citation>
    <scope>NUCLEOTIDE SEQUENCE [LARGE SCALE GENOMIC DNA]</scope>
    <source>
        <strain evidence="2 3">56604</strain>
    </source>
</reference>
<accession>A0A0S2IL50</accession>
<gene>
    <name evidence="2" type="ORF">LBBP_00018</name>
</gene>
<organism evidence="2">
    <name type="scientific">Leptospira borgpetersenii serovar Ballum</name>
    <dbReference type="NCBI Taxonomy" id="280505"/>
    <lineage>
        <taxon>Bacteria</taxon>
        <taxon>Pseudomonadati</taxon>
        <taxon>Spirochaetota</taxon>
        <taxon>Spirochaetia</taxon>
        <taxon>Leptospirales</taxon>
        <taxon>Leptospiraceae</taxon>
        <taxon>Leptospira</taxon>
    </lineage>
</organism>
<dbReference type="Proteomes" id="UP000058857">
    <property type="component" value="Chromosome 1"/>
</dbReference>
<keyword evidence="1" id="KW-0812">Transmembrane</keyword>
<evidence type="ECO:0000256" key="1">
    <source>
        <dbReference type="SAM" id="Phobius"/>
    </source>
</evidence>
<evidence type="ECO:0000313" key="2">
    <source>
        <dbReference type="EMBL" id="ALO24396.1"/>
    </source>
</evidence>
<dbReference type="PATRIC" id="fig|280505.15.peg.17"/>
<protein>
    <submittedName>
        <fullName evidence="2">Uncharacterized protein</fullName>
    </submittedName>
</protein>